<comment type="caution">
    <text evidence="4">The sequence shown here is derived from an EMBL/GenBank/DDBJ whole genome shotgun (WGS) entry which is preliminary data.</text>
</comment>
<keyword evidence="4" id="KW-0436">Ligase</keyword>
<evidence type="ECO:0000259" key="3">
    <source>
        <dbReference type="Pfam" id="PF03129"/>
    </source>
</evidence>
<dbReference type="GO" id="GO:0016874">
    <property type="term" value="F:ligase activity"/>
    <property type="evidence" value="ECO:0007669"/>
    <property type="project" value="UniProtKB-KW"/>
</dbReference>
<dbReference type="RefSeq" id="WP_390204531.1">
    <property type="nucleotide sequence ID" value="NZ_JBHSZC010000001.1"/>
</dbReference>
<dbReference type="AlphaFoldDB" id="A0ABD5YI27"/>
<evidence type="ECO:0000313" key="5">
    <source>
        <dbReference type="Proteomes" id="UP001596417"/>
    </source>
</evidence>
<dbReference type="InterPro" id="IPR004154">
    <property type="entry name" value="Anticodon-bd"/>
</dbReference>
<dbReference type="GO" id="GO:0006412">
    <property type="term" value="P:translation"/>
    <property type="evidence" value="ECO:0007669"/>
    <property type="project" value="UniProtKB-KW"/>
</dbReference>
<dbReference type="InterPro" id="IPR036621">
    <property type="entry name" value="Anticodon-bd_dom_sf"/>
</dbReference>
<sequence length="128" mass="14972">METPRLPTWLSPTQVRFIPVSDEHVQHCDELVDRLGEATIRADVDDRHESVGKRIARAETDWVPYYAVVGDREQSSEEYGVNIRSQDEERTMTLDELRNTVRADIHELPDRNRYLPQHLSNHPRFVGH</sequence>
<dbReference type="FunFam" id="3.40.50.800:FF:000001">
    <property type="entry name" value="Threonine--tRNA ligase"/>
    <property type="match status" value="1"/>
</dbReference>
<name>A0ABD5YI27_9EURY</name>
<reference evidence="4 5" key="1">
    <citation type="journal article" date="2019" name="Int. J. Syst. Evol. Microbiol.">
        <title>The Global Catalogue of Microorganisms (GCM) 10K type strain sequencing project: providing services to taxonomists for standard genome sequencing and annotation.</title>
        <authorList>
            <consortium name="The Broad Institute Genomics Platform"/>
            <consortium name="The Broad Institute Genome Sequencing Center for Infectious Disease"/>
            <person name="Wu L."/>
            <person name="Ma J."/>
        </authorList>
    </citation>
    <scope>NUCLEOTIDE SEQUENCE [LARGE SCALE GENOMIC DNA]</scope>
    <source>
        <strain evidence="4 5">RDMS1</strain>
    </source>
</reference>
<evidence type="ECO:0000313" key="4">
    <source>
        <dbReference type="EMBL" id="MFC7188908.1"/>
    </source>
</evidence>
<dbReference type="Gene3D" id="3.40.50.800">
    <property type="entry name" value="Anticodon-binding domain"/>
    <property type="match status" value="1"/>
</dbReference>
<comment type="subcellular location">
    <subcellularLocation>
        <location evidence="1">Cytoplasm</location>
    </subcellularLocation>
</comment>
<dbReference type="Pfam" id="PF03129">
    <property type="entry name" value="HGTP_anticodon"/>
    <property type="match status" value="1"/>
</dbReference>
<dbReference type="Proteomes" id="UP001596417">
    <property type="component" value="Unassembled WGS sequence"/>
</dbReference>
<organism evidence="4 5">
    <name type="scientific">Halocatena marina</name>
    <dbReference type="NCBI Taxonomy" id="2934937"/>
    <lineage>
        <taxon>Archaea</taxon>
        <taxon>Methanobacteriati</taxon>
        <taxon>Methanobacteriota</taxon>
        <taxon>Stenosarchaea group</taxon>
        <taxon>Halobacteria</taxon>
        <taxon>Halobacteriales</taxon>
        <taxon>Natronomonadaceae</taxon>
        <taxon>Halocatena</taxon>
    </lineage>
</organism>
<dbReference type="SUPFAM" id="SSF52954">
    <property type="entry name" value="Class II aaRS ABD-related"/>
    <property type="match status" value="1"/>
</dbReference>
<dbReference type="CDD" id="cd00860">
    <property type="entry name" value="ThrRS_anticodon"/>
    <property type="match status" value="1"/>
</dbReference>
<feature type="domain" description="Anticodon-binding" evidence="3">
    <location>
        <begin position="14"/>
        <end position="103"/>
    </location>
</feature>
<gene>
    <name evidence="4" type="ORF">ACFQL7_02980</name>
</gene>
<dbReference type="GO" id="GO:0005737">
    <property type="term" value="C:cytoplasm"/>
    <property type="evidence" value="ECO:0007669"/>
    <property type="project" value="UniProtKB-SubCell"/>
</dbReference>
<keyword evidence="5" id="KW-1185">Reference proteome</keyword>
<evidence type="ECO:0000256" key="1">
    <source>
        <dbReference type="ARBA" id="ARBA00004496"/>
    </source>
</evidence>
<proteinExistence type="predicted"/>
<dbReference type="PANTHER" id="PTHR11451:SF44">
    <property type="entry name" value="THREONINE--TRNA LIGASE, CHLOROPLASTIC_MITOCHONDRIAL 2"/>
    <property type="match status" value="1"/>
</dbReference>
<accession>A0ABD5YI27</accession>
<protein>
    <submittedName>
        <fullName evidence="4">His/Gly/Thr/Pro-type tRNA ligase C-terminal domain-containing protein</fullName>
    </submittedName>
</protein>
<dbReference type="EMBL" id="JBHTAX010000001">
    <property type="protein sequence ID" value="MFC7188908.1"/>
    <property type="molecule type" value="Genomic_DNA"/>
</dbReference>
<dbReference type="InterPro" id="IPR047246">
    <property type="entry name" value="ThrRS_anticodon"/>
</dbReference>
<keyword evidence="2" id="KW-0648">Protein biosynthesis</keyword>
<evidence type="ECO:0000256" key="2">
    <source>
        <dbReference type="ARBA" id="ARBA00022917"/>
    </source>
</evidence>
<dbReference type="PANTHER" id="PTHR11451">
    <property type="entry name" value="THREONINE-TRNA LIGASE"/>
    <property type="match status" value="1"/>
</dbReference>